<gene>
    <name evidence="7" type="ordered locus">wcw_1087</name>
</gene>
<feature type="transmembrane region" description="Helical" evidence="6">
    <location>
        <begin position="175"/>
        <end position="198"/>
    </location>
</feature>
<dbReference type="AlphaFoldDB" id="D6YWD3"/>
<evidence type="ECO:0000313" key="8">
    <source>
        <dbReference type="Proteomes" id="UP000001505"/>
    </source>
</evidence>
<comment type="subcellular location">
    <subcellularLocation>
        <location evidence="1">Cell membrane</location>
        <topology evidence="1">Multi-pass membrane protein</topology>
    </subcellularLocation>
</comment>
<accession>D6YWD3</accession>
<dbReference type="OrthoDB" id="9808671at2"/>
<dbReference type="Gene3D" id="1.10.10.10">
    <property type="entry name" value="Winged helix-like DNA-binding domain superfamily/Winged helix DNA-binding domain"/>
    <property type="match status" value="1"/>
</dbReference>
<dbReference type="GO" id="GO:0005886">
    <property type="term" value="C:plasma membrane"/>
    <property type="evidence" value="ECO:0007669"/>
    <property type="project" value="UniProtKB-SubCell"/>
</dbReference>
<dbReference type="HOGENOM" id="CLU_032288_2_0_0"/>
<evidence type="ECO:0000256" key="6">
    <source>
        <dbReference type="SAM" id="Phobius"/>
    </source>
</evidence>
<dbReference type="PANTHER" id="PTHR30213:SF0">
    <property type="entry name" value="UPF0761 MEMBRANE PROTEIN YIHY"/>
    <property type="match status" value="1"/>
</dbReference>
<dbReference type="NCBIfam" id="TIGR00765">
    <property type="entry name" value="yihY_not_rbn"/>
    <property type="match status" value="1"/>
</dbReference>
<dbReference type="Proteomes" id="UP000001505">
    <property type="component" value="Chromosome"/>
</dbReference>
<dbReference type="STRING" id="716544.wcw_1087"/>
<evidence type="ECO:0000256" key="1">
    <source>
        <dbReference type="ARBA" id="ARBA00004651"/>
    </source>
</evidence>
<dbReference type="InterPro" id="IPR036388">
    <property type="entry name" value="WH-like_DNA-bd_sf"/>
</dbReference>
<dbReference type="eggNOG" id="COG1295">
    <property type="taxonomic scope" value="Bacteria"/>
</dbReference>
<organism evidence="7 8">
    <name type="scientific">Waddlia chondrophila (strain ATCC VR-1470 / WSU 86-1044)</name>
    <dbReference type="NCBI Taxonomy" id="716544"/>
    <lineage>
        <taxon>Bacteria</taxon>
        <taxon>Pseudomonadati</taxon>
        <taxon>Chlamydiota</taxon>
        <taxon>Chlamydiia</taxon>
        <taxon>Parachlamydiales</taxon>
        <taxon>Waddliaceae</taxon>
        <taxon>Waddlia</taxon>
    </lineage>
</organism>
<keyword evidence="5 6" id="KW-0472">Membrane</keyword>
<sequence>MRFLKYIFNVAKLSISGFFKDQCFLHASSLTFYTLLSIVPFLAVAFGVAKGFGFEQTLEDELHQRFSEHEQVLKLVLEFARSLLEQVEGSFITGVGVIFLFLFVMSLFWTIETSMNVIWKVKKTRRPVRMLTDYFVMMIFFPFIFAVASSSMVYVTTVLHQAALESELLQKASPYFFMFYKGLALVMIWLLFAALFIFMPNKKVEWKYGLIAGILAGSAYYLIQQVMIIFQIGVSQYSAIYGSFAALPIFLLWLQISWVTVLMGAQVAYHLEHLAPSLSRNAQTIRLNRNHLAVLLTLRMIERFREGQEPRSESILSEELGVSGSITESILTDLANAGIIREVRSDKTGRVFQPGMDTKMISLHSIHQAIDQNDRKMVDVNAANDVISVQTAMRVFSTAKSESPANALVEDLAT</sequence>
<keyword evidence="2" id="KW-1003">Cell membrane</keyword>
<dbReference type="EMBL" id="CP001928">
    <property type="protein sequence ID" value="ADI38444.1"/>
    <property type="molecule type" value="Genomic_DNA"/>
</dbReference>
<feature type="transmembrane region" description="Helical" evidence="6">
    <location>
        <begin position="30"/>
        <end position="49"/>
    </location>
</feature>
<feature type="transmembrane region" description="Helical" evidence="6">
    <location>
        <begin position="240"/>
        <end position="263"/>
    </location>
</feature>
<dbReference type="PANTHER" id="PTHR30213">
    <property type="entry name" value="INNER MEMBRANE PROTEIN YHJD"/>
    <property type="match status" value="1"/>
</dbReference>
<evidence type="ECO:0000313" key="7">
    <source>
        <dbReference type="EMBL" id="ADI38444.1"/>
    </source>
</evidence>
<reference evidence="7 8" key="1">
    <citation type="journal article" date="2010" name="PLoS ONE">
        <title>The Waddlia genome: a window into chlamydial biology.</title>
        <authorList>
            <person name="Bertelli C."/>
            <person name="Collyn F."/>
            <person name="Croxatto A."/>
            <person name="Ruckert C."/>
            <person name="Polkinghorne A."/>
            <person name="Kebbi-Beghdadi C."/>
            <person name="Goesmann A."/>
            <person name="Vaughan L."/>
            <person name="Greub G."/>
        </authorList>
    </citation>
    <scope>NUCLEOTIDE SEQUENCE [LARGE SCALE GENOMIC DNA]</scope>
    <source>
        <strain evidence="8">ATCC VR-1470 / WSU 86-1044</strain>
    </source>
</reference>
<dbReference type="RefSeq" id="WP_013182158.1">
    <property type="nucleotide sequence ID" value="NC_014225.1"/>
</dbReference>
<keyword evidence="3 6" id="KW-0812">Transmembrane</keyword>
<keyword evidence="4 6" id="KW-1133">Transmembrane helix</keyword>
<name>D6YWD3_WADCW</name>
<keyword evidence="8" id="KW-1185">Reference proteome</keyword>
<evidence type="ECO:0000256" key="3">
    <source>
        <dbReference type="ARBA" id="ARBA00022692"/>
    </source>
</evidence>
<feature type="transmembrane region" description="Helical" evidence="6">
    <location>
        <begin position="91"/>
        <end position="111"/>
    </location>
</feature>
<proteinExistence type="predicted"/>
<dbReference type="Pfam" id="PF03631">
    <property type="entry name" value="Virul_fac_BrkB"/>
    <property type="match status" value="1"/>
</dbReference>
<evidence type="ECO:0000256" key="4">
    <source>
        <dbReference type="ARBA" id="ARBA00022989"/>
    </source>
</evidence>
<feature type="transmembrane region" description="Helical" evidence="6">
    <location>
        <begin position="210"/>
        <end position="234"/>
    </location>
</feature>
<dbReference type="InterPro" id="IPR017039">
    <property type="entry name" value="Virul_fac_BrkB"/>
</dbReference>
<evidence type="ECO:0000256" key="2">
    <source>
        <dbReference type="ARBA" id="ARBA00022475"/>
    </source>
</evidence>
<dbReference type="KEGG" id="wch:wcw_1087"/>
<protein>
    <submittedName>
        <fullName evidence="7">Putative phosphoesterase, RecJ-like protein</fullName>
    </submittedName>
</protein>
<evidence type="ECO:0000256" key="5">
    <source>
        <dbReference type="ARBA" id="ARBA00023136"/>
    </source>
</evidence>
<feature type="transmembrane region" description="Helical" evidence="6">
    <location>
        <begin position="131"/>
        <end position="155"/>
    </location>
</feature>